<keyword evidence="5" id="KW-1185">Reference proteome</keyword>
<dbReference type="EMBL" id="FNVA01000004">
    <property type="protein sequence ID" value="SEG38194.1"/>
    <property type="molecule type" value="Genomic_DNA"/>
</dbReference>
<dbReference type="GO" id="GO:0016887">
    <property type="term" value="F:ATP hydrolysis activity"/>
    <property type="evidence" value="ECO:0007669"/>
    <property type="project" value="InterPro"/>
</dbReference>
<sequence>MPERTSSPETAPRAPHHRLAVTATLGALLLSADLELHAPWTVLFGPSGSGKSSLLRAMCGFEVGSPATSIQFTRIASDGTSRRLDDVPSSRRDIAYAPQSPALLPHLDVGRNVSFPFEVCASPVRDSTVVDEALGLFKLHALAERRHRELSGGEAQRVNLARAFATPGAKLLLLDEPFNGIDRATRDALLPELLRVAAERGVPVVSVTHDVEEALRLEAEVVRIDAGRVMAQGPAREVLADEVKRIAAVMR</sequence>
<dbReference type="SUPFAM" id="SSF52540">
    <property type="entry name" value="P-loop containing nucleoside triphosphate hydrolases"/>
    <property type="match status" value="1"/>
</dbReference>
<dbReference type="GO" id="GO:0005524">
    <property type="term" value="F:ATP binding"/>
    <property type="evidence" value="ECO:0007669"/>
    <property type="project" value="UniProtKB-KW"/>
</dbReference>
<dbReference type="InterPro" id="IPR017871">
    <property type="entry name" value="ABC_transporter-like_CS"/>
</dbReference>
<evidence type="ECO:0000313" key="4">
    <source>
        <dbReference type="EMBL" id="SEG38194.1"/>
    </source>
</evidence>
<feature type="domain" description="ABC transporter" evidence="3">
    <location>
        <begin position="14"/>
        <end position="251"/>
    </location>
</feature>
<dbReference type="Pfam" id="PF00005">
    <property type="entry name" value="ABC_tran"/>
    <property type="match status" value="1"/>
</dbReference>
<evidence type="ECO:0000259" key="3">
    <source>
        <dbReference type="PROSITE" id="PS50893"/>
    </source>
</evidence>
<dbReference type="InterPro" id="IPR003593">
    <property type="entry name" value="AAA+_ATPase"/>
</dbReference>
<evidence type="ECO:0000313" key="5">
    <source>
        <dbReference type="Proteomes" id="UP000236728"/>
    </source>
</evidence>
<evidence type="ECO:0000256" key="1">
    <source>
        <dbReference type="ARBA" id="ARBA00022741"/>
    </source>
</evidence>
<accession>A0A1H5ZQB4</accession>
<dbReference type="InterPro" id="IPR003439">
    <property type="entry name" value="ABC_transporter-like_ATP-bd"/>
</dbReference>
<dbReference type="InterPro" id="IPR027417">
    <property type="entry name" value="P-loop_NTPase"/>
</dbReference>
<dbReference type="PROSITE" id="PS50893">
    <property type="entry name" value="ABC_TRANSPORTER_2"/>
    <property type="match status" value="1"/>
</dbReference>
<reference evidence="4 5" key="1">
    <citation type="submission" date="2016-10" db="EMBL/GenBank/DDBJ databases">
        <authorList>
            <person name="de Groot N.N."/>
        </authorList>
    </citation>
    <scope>NUCLEOTIDE SEQUENCE [LARGE SCALE GENOMIC DNA]</scope>
    <source>
        <strain evidence="4 5">DSM 22489</strain>
    </source>
</reference>
<gene>
    <name evidence="4" type="ORF">SAMN05421819_2799</name>
</gene>
<evidence type="ECO:0000256" key="2">
    <source>
        <dbReference type="ARBA" id="ARBA00022840"/>
    </source>
</evidence>
<organism evidence="4 5">
    <name type="scientific">Bryocella elongata</name>
    <dbReference type="NCBI Taxonomy" id="863522"/>
    <lineage>
        <taxon>Bacteria</taxon>
        <taxon>Pseudomonadati</taxon>
        <taxon>Acidobacteriota</taxon>
        <taxon>Terriglobia</taxon>
        <taxon>Terriglobales</taxon>
        <taxon>Acidobacteriaceae</taxon>
        <taxon>Bryocella</taxon>
    </lineage>
</organism>
<dbReference type="Proteomes" id="UP000236728">
    <property type="component" value="Unassembled WGS sequence"/>
</dbReference>
<dbReference type="AlphaFoldDB" id="A0A1H5ZQB4"/>
<dbReference type="PANTHER" id="PTHR43514:SF4">
    <property type="entry name" value="ABC TRANSPORTER I FAMILY MEMBER 10"/>
    <property type="match status" value="1"/>
</dbReference>
<protein>
    <submittedName>
        <fullName evidence="4">Molybdate transport system ATP-binding protein</fullName>
    </submittedName>
</protein>
<dbReference type="Gene3D" id="3.40.50.300">
    <property type="entry name" value="P-loop containing nucleotide triphosphate hydrolases"/>
    <property type="match status" value="1"/>
</dbReference>
<proteinExistence type="predicted"/>
<dbReference type="RefSeq" id="WP_103933658.1">
    <property type="nucleotide sequence ID" value="NZ_FNVA01000004.1"/>
</dbReference>
<name>A0A1H5ZQB4_9BACT</name>
<keyword evidence="1" id="KW-0547">Nucleotide-binding</keyword>
<dbReference type="InterPro" id="IPR050334">
    <property type="entry name" value="Molybdenum_import_ModC"/>
</dbReference>
<dbReference type="PROSITE" id="PS00211">
    <property type="entry name" value="ABC_TRANSPORTER_1"/>
    <property type="match status" value="1"/>
</dbReference>
<keyword evidence="2 4" id="KW-0067">ATP-binding</keyword>
<dbReference type="SMART" id="SM00382">
    <property type="entry name" value="AAA"/>
    <property type="match status" value="1"/>
</dbReference>
<dbReference type="OrthoDB" id="9802264at2"/>
<dbReference type="PANTHER" id="PTHR43514">
    <property type="entry name" value="ABC TRANSPORTER I FAMILY MEMBER 10"/>
    <property type="match status" value="1"/>
</dbReference>